<organism evidence="2 3">
    <name type="scientific">Racocetra fulgida</name>
    <dbReference type="NCBI Taxonomy" id="60492"/>
    <lineage>
        <taxon>Eukaryota</taxon>
        <taxon>Fungi</taxon>
        <taxon>Fungi incertae sedis</taxon>
        <taxon>Mucoromycota</taxon>
        <taxon>Glomeromycotina</taxon>
        <taxon>Glomeromycetes</taxon>
        <taxon>Diversisporales</taxon>
        <taxon>Gigasporaceae</taxon>
        <taxon>Racocetra</taxon>
    </lineage>
</organism>
<evidence type="ECO:0000256" key="1">
    <source>
        <dbReference type="SAM" id="MobiDB-lite"/>
    </source>
</evidence>
<accession>A0A9N9NBS7</accession>
<evidence type="ECO:0000313" key="2">
    <source>
        <dbReference type="EMBL" id="CAG8718590.1"/>
    </source>
</evidence>
<reference evidence="2" key="1">
    <citation type="submission" date="2021-06" db="EMBL/GenBank/DDBJ databases">
        <authorList>
            <person name="Kallberg Y."/>
            <person name="Tangrot J."/>
            <person name="Rosling A."/>
        </authorList>
    </citation>
    <scope>NUCLEOTIDE SEQUENCE</scope>
    <source>
        <strain evidence="2">IN212</strain>
    </source>
</reference>
<feature type="region of interest" description="Disordered" evidence="1">
    <location>
        <begin position="28"/>
        <end position="99"/>
    </location>
</feature>
<comment type="caution">
    <text evidence="2">The sequence shown here is derived from an EMBL/GenBank/DDBJ whole genome shotgun (WGS) entry which is preliminary data.</text>
</comment>
<gene>
    <name evidence="2" type="ORF">RFULGI_LOCUS11304</name>
</gene>
<name>A0A9N9NBS7_9GLOM</name>
<sequence length="99" mass="11354">MRVTLENVKHVEIHGMNLASKNIVSAQISKESSREYSKSSDKSDWRSNQPSWRAASFSSHDRPKQMRSISSGDTRNNFDNSSEKPWRPCTLKEINDDGR</sequence>
<proteinExistence type="predicted"/>
<dbReference type="AlphaFoldDB" id="A0A9N9NBS7"/>
<dbReference type="Proteomes" id="UP000789396">
    <property type="component" value="Unassembled WGS sequence"/>
</dbReference>
<keyword evidence="3" id="KW-1185">Reference proteome</keyword>
<evidence type="ECO:0000313" key="3">
    <source>
        <dbReference type="Proteomes" id="UP000789396"/>
    </source>
</evidence>
<feature type="non-terminal residue" evidence="2">
    <location>
        <position position="99"/>
    </location>
</feature>
<dbReference type="EMBL" id="CAJVPZ010024258">
    <property type="protein sequence ID" value="CAG8718590.1"/>
    <property type="molecule type" value="Genomic_DNA"/>
</dbReference>
<feature type="compositionally biased region" description="Basic and acidic residues" evidence="1">
    <location>
        <begin position="31"/>
        <end position="45"/>
    </location>
</feature>
<protein>
    <submittedName>
        <fullName evidence="2">1441_t:CDS:1</fullName>
    </submittedName>
</protein>
<feature type="compositionally biased region" description="Polar residues" evidence="1">
    <location>
        <begin position="67"/>
        <end position="80"/>
    </location>
</feature>